<evidence type="ECO:0000313" key="11">
    <source>
        <dbReference type="Proteomes" id="UP000782312"/>
    </source>
</evidence>
<keyword evidence="8 9" id="KW-0975">Bacterial flagellum</keyword>
<evidence type="ECO:0000256" key="8">
    <source>
        <dbReference type="ARBA" id="ARBA00023143"/>
    </source>
</evidence>
<dbReference type="PANTHER" id="PTHR34040">
    <property type="entry name" value="FLAGELLAR BIOSYNTHETIC PROTEIN FLIQ"/>
    <property type="match status" value="1"/>
</dbReference>
<organism evidence="10 11">
    <name type="scientific">Tectimicrobiota bacterium</name>
    <dbReference type="NCBI Taxonomy" id="2528274"/>
    <lineage>
        <taxon>Bacteria</taxon>
        <taxon>Pseudomonadati</taxon>
        <taxon>Nitrospinota/Tectimicrobiota group</taxon>
        <taxon>Candidatus Tectimicrobiota</taxon>
    </lineage>
</organism>
<comment type="subcellular location">
    <subcellularLocation>
        <location evidence="1 9">Cell membrane</location>
        <topology evidence="1">Multi-pass membrane protein</topology>
    </subcellularLocation>
    <subcellularLocation>
        <location evidence="9">Bacterial flagellum basal body</location>
    </subcellularLocation>
</comment>
<evidence type="ECO:0000256" key="1">
    <source>
        <dbReference type="ARBA" id="ARBA00004651"/>
    </source>
</evidence>
<dbReference type="Proteomes" id="UP000782312">
    <property type="component" value="Unassembled WGS sequence"/>
</dbReference>
<keyword evidence="5 9" id="KW-0812">Transmembrane</keyword>
<dbReference type="GO" id="GO:0005886">
    <property type="term" value="C:plasma membrane"/>
    <property type="evidence" value="ECO:0007669"/>
    <property type="project" value="UniProtKB-SubCell"/>
</dbReference>
<evidence type="ECO:0000256" key="9">
    <source>
        <dbReference type="RuleBase" id="RU364090"/>
    </source>
</evidence>
<keyword evidence="4 9" id="KW-1003">Cell membrane</keyword>
<dbReference type="InterPro" id="IPR006305">
    <property type="entry name" value="FliQ"/>
</dbReference>
<dbReference type="Pfam" id="PF01313">
    <property type="entry name" value="Bac_export_3"/>
    <property type="match status" value="1"/>
</dbReference>
<gene>
    <name evidence="9 10" type="primary">fliQ</name>
    <name evidence="10" type="ORF">HYZ11_15240</name>
</gene>
<dbReference type="PRINTS" id="PR00952">
    <property type="entry name" value="TYPE3IMQPROT"/>
</dbReference>
<evidence type="ECO:0000313" key="10">
    <source>
        <dbReference type="EMBL" id="MBI3128959.1"/>
    </source>
</evidence>
<accession>A0A932I4B9</accession>
<dbReference type="GO" id="GO:0009306">
    <property type="term" value="P:protein secretion"/>
    <property type="evidence" value="ECO:0007669"/>
    <property type="project" value="InterPro"/>
</dbReference>
<dbReference type="GO" id="GO:0009425">
    <property type="term" value="C:bacterial-type flagellum basal body"/>
    <property type="evidence" value="ECO:0007669"/>
    <property type="project" value="UniProtKB-SubCell"/>
</dbReference>
<keyword evidence="7 9" id="KW-0472">Membrane</keyword>
<evidence type="ECO:0000256" key="7">
    <source>
        <dbReference type="ARBA" id="ARBA00023136"/>
    </source>
</evidence>
<evidence type="ECO:0000256" key="6">
    <source>
        <dbReference type="ARBA" id="ARBA00022989"/>
    </source>
</evidence>
<dbReference type="AlphaFoldDB" id="A0A932I4B9"/>
<feature type="transmembrane region" description="Helical" evidence="9">
    <location>
        <begin position="51"/>
        <end position="70"/>
    </location>
</feature>
<dbReference type="EMBL" id="JACPUR010000037">
    <property type="protein sequence ID" value="MBI3128959.1"/>
    <property type="molecule type" value="Genomic_DNA"/>
</dbReference>
<dbReference type="InterPro" id="IPR002191">
    <property type="entry name" value="Bac_export_3"/>
</dbReference>
<dbReference type="GO" id="GO:0044780">
    <property type="term" value="P:bacterial-type flagellum assembly"/>
    <property type="evidence" value="ECO:0007669"/>
    <property type="project" value="InterPro"/>
</dbReference>
<evidence type="ECO:0000256" key="5">
    <source>
        <dbReference type="ARBA" id="ARBA00022692"/>
    </source>
</evidence>
<evidence type="ECO:0000256" key="4">
    <source>
        <dbReference type="ARBA" id="ARBA00022475"/>
    </source>
</evidence>
<reference evidence="10" key="1">
    <citation type="submission" date="2020-07" db="EMBL/GenBank/DDBJ databases">
        <title>Huge and variable diversity of episymbiotic CPR bacteria and DPANN archaea in groundwater ecosystems.</title>
        <authorList>
            <person name="He C.Y."/>
            <person name="Keren R."/>
            <person name="Whittaker M."/>
            <person name="Farag I.F."/>
            <person name="Doudna J."/>
            <person name="Cate J.H.D."/>
            <person name="Banfield J.F."/>
        </authorList>
    </citation>
    <scope>NUCLEOTIDE SEQUENCE</scope>
    <source>
        <strain evidence="10">NC_groundwater_763_Ag_S-0.2um_68_21</strain>
    </source>
</reference>
<dbReference type="NCBIfam" id="TIGR01402">
    <property type="entry name" value="fliQ"/>
    <property type="match status" value="1"/>
</dbReference>
<comment type="function">
    <text evidence="9">Role in flagellar biosynthesis.</text>
</comment>
<evidence type="ECO:0000256" key="2">
    <source>
        <dbReference type="ARBA" id="ARBA00006156"/>
    </source>
</evidence>
<name>A0A932I4B9_UNCTE</name>
<dbReference type="PIRSF" id="PIRSF004669">
    <property type="entry name" value="FliQ"/>
    <property type="match status" value="1"/>
</dbReference>
<keyword evidence="10" id="KW-0966">Cell projection</keyword>
<protein>
    <recommendedName>
        <fullName evidence="3 9">Flagellar biosynthetic protein FliQ</fullName>
    </recommendedName>
</protein>
<keyword evidence="10" id="KW-0969">Cilium</keyword>
<sequence>MGPDTVLTLVQTALEVMLKLAGPILIGGLVVGILVGIIQAVTQIQEMTLTFIPKILVTVLIALVAFPWMLNLMMDYTTNLFQAIPKLVR</sequence>
<comment type="caution">
    <text evidence="10">The sequence shown here is derived from an EMBL/GenBank/DDBJ whole genome shotgun (WGS) entry which is preliminary data.</text>
</comment>
<keyword evidence="6 9" id="KW-1133">Transmembrane helix</keyword>
<evidence type="ECO:0000256" key="3">
    <source>
        <dbReference type="ARBA" id="ARBA00021718"/>
    </source>
</evidence>
<comment type="similarity">
    <text evidence="2 9">Belongs to the FliQ/MopD/SpaQ family.</text>
</comment>
<keyword evidence="10" id="KW-0282">Flagellum</keyword>
<proteinExistence type="inferred from homology"/>
<feature type="transmembrane region" description="Helical" evidence="9">
    <location>
        <begin position="20"/>
        <end position="39"/>
    </location>
</feature>
<dbReference type="PANTHER" id="PTHR34040:SF2">
    <property type="entry name" value="FLAGELLAR BIOSYNTHETIC PROTEIN FLIQ"/>
    <property type="match status" value="1"/>
</dbReference>